<reference evidence="6" key="2">
    <citation type="submission" date="2020-05" db="UniProtKB">
        <authorList>
            <consortium name="EnsemblMetazoa"/>
        </authorList>
    </citation>
    <scope>IDENTIFICATION</scope>
    <source>
        <strain evidence="6">IAEA</strain>
    </source>
</reference>
<dbReference type="Pfam" id="PF03652">
    <property type="entry name" value="RuvX"/>
    <property type="match status" value="1"/>
</dbReference>
<dbReference type="Gene3D" id="3.30.1490.20">
    <property type="entry name" value="ATP-grasp fold, A domain"/>
    <property type="match status" value="1"/>
</dbReference>
<dbReference type="InterPro" id="IPR005227">
    <property type="entry name" value="YqgF"/>
</dbReference>
<name>A0A1A9Z0V0_GLOPL</name>
<dbReference type="CDD" id="cd16964">
    <property type="entry name" value="YqgF"/>
    <property type="match status" value="1"/>
</dbReference>
<dbReference type="GO" id="GO:0005829">
    <property type="term" value="C:cytosol"/>
    <property type="evidence" value="ECO:0007669"/>
    <property type="project" value="TreeGrafter"/>
</dbReference>
<evidence type="ECO:0000256" key="1">
    <source>
        <dbReference type="ARBA" id="ARBA00022490"/>
    </source>
</evidence>
<dbReference type="HAMAP" id="MF_00651">
    <property type="entry name" value="Nuclease_YqgF"/>
    <property type="match status" value="1"/>
</dbReference>
<evidence type="ECO:0000259" key="5">
    <source>
        <dbReference type="SMART" id="SM00732"/>
    </source>
</evidence>
<dbReference type="InterPro" id="IPR037027">
    <property type="entry name" value="YqgF/RNaseH-like_dom_sf"/>
</dbReference>
<dbReference type="InterPro" id="IPR012337">
    <property type="entry name" value="RNaseH-like_sf"/>
</dbReference>
<dbReference type="GO" id="GO:0004363">
    <property type="term" value="F:glutathione synthase activity"/>
    <property type="evidence" value="ECO:0007669"/>
    <property type="project" value="InterPro"/>
</dbReference>
<accession>A0A1A9Z0V0</accession>
<proteinExistence type="inferred from homology"/>
<keyword evidence="4" id="KW-0378">Hydrolase</keyword>
<evidence type="ECO:0000256" key="4">
    <source>
        <dbReference type="ARBA" id="ARBA00022801"/>
    </source>
</evidence>
<keyword evidence="3" id="KW-0540">Nuclease</keyword>
<organism evidence="6 7">
    <name type="scientific">Glossina pallidipes</name>
    <name type="common">Tsetse fly</name>
    <dbReference type="NCBI Taxonomy" id="7398"/>
    <lineage>
        <taxon>Eukaryota</taxon>
        <taxon>Metazoa</taxon>
        <taxon>Ecdysozoa</taxon>
        <taxon>Arthropoda</taxon>
        <taxon>Hexapoda</taxon>
        <taxon>Insecta</taxon>
        <taxon>Pterygota</taxon>
        <taxon>Neoptera</taxon>
        <taxon>Endopterygota</taxon>
        <taxon>Diptera</taxon>
        <taxon>Brachycera</taxon>
        <taxon>Muscomorpha</taxon>
        <taxon>Hippoboscoidea</taxon>
        <taxon>Glossinidae</taxon>
        <taxon>Glossina</taxon>
    </lineage>
</organism>
<keyword evidence="1" id="KW-0963">Cytoplasm</keyword>
<dbReference type="SMART" id="SM00732">
    <property type="entry name" value="YqgFc"/>
    <property type="match status" value="1"/>
</dbReference>
<keyword evidence="2" id="KW-0690">Ribosome biogenesis</keyword>
<dbReference type="NCBIfam" id="TIGR00250">
    <property type="entry name" value="RNAse_H_YqgF"/>
    <property type="match status" value="1"/>
</dbReference>
<protein>
    <recommendedName>
        <fullName evidence="5">YqgF/RNase H-like domain-containing protein</fullName>
    </recommendedName>
</protein>
<dbReference type="EnsemblMetazoa" id="GPAI000571-RA">
    <property type="protein sequence ID" value="GPAI000571-PA"/>
    <property type="gene ID" value="GPAI000571"/>
</dbReference>
<dbReference type="SUPFAM" id="SSF53098">
    <property type="entry name" value="Ribonuclease H-like"/>
    <property type="match status" value="1"/>
</dbReference>
<dbReference type="Gene3D" id="3.30.420.140">
    <property type="entry name" value="YqgF/RNase H-like domain"/>
    <property type="match status" value="1"/>
</dbReference>
<feature type="domain" description="YqgF/RNase H-like" evidence="5">
    <location>
        <begin position="104"/>
        <end position="204"/>
    </location>
</feature>
<dbReference type="Proteomes" id="UP000092445">
    <property type="component" value="Unassembled WGS sequence"/>
</dbReference>
<keyword evidence="7" id="KW-1185">Reference proteome</keyword>
<dbReference type="AlphaFoldDB" id="A0A1A9Z0V0"/>
<sequence length="239" mass="26887">MSTLCFQDSPKTLISCNKKSIVLFQEEVGDIILKPLNNMGGSSVFYVKKNDLNTSVIIDTLTKNQNCFCMAQKYIPEIIHGDRRIIIINGVPIPYCLVRIPVYGEIRGFDFGINNIGVAIGQTITCMSRPLSCIKSIYGTPNWKKISEIFKIWDPSIIIVGLPLNMDGSVQKVTVDAKNFAEELKQKFAIPVNMQDERLTTIEAKSIIYSMRGYRGLKKKLINSQSAAIILNSWMQKNK</sequence>
<dbReference type="GO" id="GO:0016787">
    <property type="term" value="F:hydrolase activity"/>
    <property type="evidence" value="ECO:0007669"/>
    <property type="project" value="UniProtKB-KW"/>
</dbReference>
<evidence type="ECO:0000256" key="3">
    <source>
        <dbReference type="ARBA" id="ARBA00022722"/>
    </source>
</evidence>
<dbReference type="VEuPathDB" id="VectorBase:GPAI000571"/>
<dbReference type="InterPro" id="IPR006641">
    <property type="entry name" value="YqgF/RNaseH-like_dom"/>
</dbReference>
<dbReference type="SUPFAM" id="SSF56059">
    <property type="entry name" value="Glutathione synthetase ATP-binding domain-like"/>
    <property type="match status" value="1"/>
</dbReference>
<dbReference type="PANTHER" id="PTHR33317:SF4">
    <property type="entry name" value="POLYNUCLEOTIDYL TRANSFERASE, RIBONUCLEASE H-LIKE SUPERFAMILY PROTEIN"/>
    <property type="match status" value="1"/>
</dbReference>
<evidence type="ECO:0000256" key="2">
    <source>
        <dbReference type="ARBA" id="ARBA00022517"/>
    </source>
</evidence>
<dbReference type="PANTHER" id="PTHR33317">
    <property type="entry name" value="POLYNUCLEOTIDYL TRANSFERASE, RIBONUCLEASE H-LIKE SUPERFAMILY PROTEIN"/>
    <property type="match status" value="1"/>
</dbReference>
<dbReference type="InterPro" id="IPR013815">
    <property type="entry name" value="ATP_grasp_subdomain_1"/>
</dbReference>
<dbReference type="GO" id="GO:0005524">
    <property type="term" value="F:ATP binding"/>
    <property type="evidence" value="ECO:0007669"/>
    <property type="project" value="InterPro"/>
</dbReference>
<evidence type="ECO:0000313" key="7">
    <source>
        <dbReference type="Proteomes" id="UP000092445"/>
    </source>
</evidence>
<evidence type="ECO:0000313" key="6">
    <source>
        <dbReference type="EnsemblMetazoa" id="GPAI000571-PA"/>
    </source>
</evidence>
<dbReference type="GO" id="GO:0004518">
    <property type="term" value="F:nuclease activity"/>
    <property type="evidence" value="ECO:0007669"/>
    <property type="project" value="UniProtKB-KW"/>
</dbReference>
<dbReference type="GO" id="GO:0000967">
    <property type="term" value="P:rRNA 5'-end processing"/>
    <property type="evidence" value="ECO:0007669"/>
    <property type="project" value="TreeGrafter"/>
</dbReference>
<reference evidence="7" key="1">
    <citation type="submission" date="2014-03" db="EMBL/GenBank/DDBJ databases">
        <authorList>
            <person name="Aksoy S."/>
            <person name="Warren W."/>
            <person name="Wilson R.K."/>
        </authorList>
    </citation>
    <scope>NUCLEOTIDE SEQUENCE [LARGE SCALE GENOMIC DNA]</scope>
    <source>
        <strain evidence="7">IAEA</strain>
    </source>
</reference>